<dbReference type="SUPFAM" id="SSF69848">
    <property type="entry name" value="LCCL domain"/>
    <property type="match status" value="2"/>
</dbReference>
<feature type="transmembrane region" description="Helical" evidence="2">
    <location>
        <begin position="36"/>
        <end position="58"/>
    </location>
</feature>
<evidence type="ECO:0000259" key="3">
    <source>
        <dbReference type="PROSITE" id="PS50820"/>
    </source>
</evidence>
<dbReference type="SMART" id="SM00603">
    <property type="entry name" value="LCCL"/>
    <property type="match status" value="1"/>
</dbReference>
<evidence type="ECO:0000256" key="1">
    <source>
        <dbReference type="SAM" id="MobiDB-lite"/>
    </source>
</evidence>
<dbReference type="PANTHER" id="PTHR31331:SF1">
    <property type="entry name" value="CYSTEINE RICH SECRETORY PROTEIN LCCL DOMAIN CONTAINING 2"/>
    <property type="match status" value="1"/>
</dbReference>
<accession>A0A644WH98</accession>
<dbReference type="Pfam" id="PF03815">
    <property type="entry name" value="LCCL"/>
    <property type="match status" value="2"/>
</dbReference>
<feature type="domain" description="LCCL" evidence="3">
    <location>
        <begin position="243"/>
        <end position="305"/>
    </location>
</feature>
<comment type="caution">
    <text evidence="4">The sequence shown here is derived from an EMBL/GenBank/DDBJ whole genome shotgun (WGS) entry which is preliminary data.</text>
</comment>
<evidence type="ECO:0000256" key="2">
    <source>
        <dbReference type="SAM" id="Phobius"/>
    </source>
</evidence>
<reference evidence="4" key="1">
    <citation type="submission" date="2019-08" db="EMBL/GenBank/DDBJ databases">
        <authorList>
            <person name="Kucharzyk K."/>
            <person name="Murdoch R.W."/>
            <person name="Higgins S."/>
            <person name="Loffler F."/>
        </authorList>
    </citation>
    <scope>NUCLEOTIDE SEQUENCE</scope>
</reference>
<evidence type="ECO:0000313" key="4">
    <source>
        <dbReference type="EMBL" id="MPM02841.1"/>
    </source>
</evidence>
<gene>
    <name evidence="4" type="ORF">SDC9_49096</name>
</gene>
<dbReference type="InterPro" id="IPR036609">
    <property type="entry name" value="LCCL_sf"/>
</dbReference>
<feature type="region of interest" description="Disordered" evidence="1">
    <location>
        <begin position="74"/>
        <end position="99"/>
    </location>
</feature>
<dbReference type="InterPro" id="IPR004043">
    <property type="entry name" value="LCCL"/>
</dbReference>
<keyword evidence="2" id="KW-1133">Transmembrane helix</keyword>
<dbReference type="AlphaFoldDB" id="A0A644WH98"/>
<dbReference type="InterPro" id="IPR051957">
    <property type="entry name" value="CRISP-LCCL_domain"/>
</dbReference>
<keyword evidence="2" id="KW-0472">Membrane</keyword>
<proteinExistence type="predicted"/>
<name>A0A644WH98_9ZZZZ</name>
<dbReference type="Gene3D" id="2.170.130.20">
    <property type="entry name" value="LCCL-like domain"/>
    <property type="match status" value="2"/>
</dbReference>
<feature type="compositionally biased region" description="Acidic residues" evidence="1">
    <location>
        <begin position="77"/>
        <end position="89"/>
    </location>
</feature>
<dbReference type="PROSITE" id="PS50820">
    <property type="entry name" value="LCCL"/>
    <property type="match status" value="2"/>
</dbReference>
<keyword evidence="2" id="KW-0812">Transmembrane</keyword>
<dbReference type="EMBL" id="VSSQ01000902">
    <property type="protein sequence ID" value="MPM02841.1"/>
    <property type="molecule type" value="Genomic_DNA"/>
</dbReference>
<sequence>MLIPSVAIVGVWYKKSLHRELCYALHQRKGVGMKTCALRVMSILLLIGLLIGCTSGGFEIGPGGPNLHLEFSKEASQDEPEMVEEEEEASPTQTVKGERPSLAAWDQNPEAFTHIIGDRVTLELPPNGFEGSIWGLGEYTTDSSIGTAAVHMGLITFQKGGVVTIEITDGRTHYGGLLRNGVVSSSYESWPLSFVFVDEQGRHITLEATGGVSIEWSTSIRELGLETAERMKVTLPAGGIEKEVWGSDPYTGDTPIGSAAVHKGLLTFAGGGTVTVEMLPMRSFFGGSERNGIASQEYDAPNDAFTFVR</sequence>
<dbReference type="PANTHER" id="PTHR31331">
    <property type="entry name" value="LCCL DOMAIN PROTEIN (AFU_ORTHOLOGUE AFUA_5G08630)"/>
    <property type="match status" value="1"/>
</dbReference>
<protein>
    <recommendedName>
        <fullName evidence="3">LCCL domain-containing protein</fullName>
    </recommendedName>
</protein>
<feature type="domain" description="LCCL" evidence="3">
    <location>
        <begin position="132"/>
        <end position="194"/>
    </location>
</feature>
<organism evidence="4">
    <name type="scientific">bioreactor metagenome</name>
    <dbReference type="NCBI Taxonomy" id="1076179"/>
    <lineage>
        <taxon>unclassified sequences</taxon>
        <taxon>metagenomes</taxon>
        <taxon>ecological metagenomes</taxon>
    </lineage>
</organism>